<dbReference type="GO" id="GO:0006417">
    <property type="term" value="P:regulation of translation"/>
    <property type="evidence" value="ECO:0007669"/>
    <property type="project" value="TreeGrafter"/>
</dbReference>
<keyword evidence="9" id="KW-0175">Coiled coil</keyword>
<evidence type="ECO:0000313" key="12">
    <source>
        <dbReference type="EMBL" id="MBY5958397.1"/>
    </source>
</evidence>
<keyword evidence="4 10" id="KW-0812">Transmembrane</keyword>
<dbReference type="GO" id="GO:0005886">
    <property type="term" value="C:plasma membrane"/>
    <property type="evidence" value="ECO:0007669"/>
    <property type="project" value="UniProtKB-SubCell"/>
</dbReference>
<dbReference type="PANTHER" id="PTHR37461">
    <property type="entry name" value="ANTI-SIGMA-K FACTOR RSKA"/>
    <property type="match status" value="1"/>
</dbReference>
<evidence type="ECO:0000259" key="11">
    <source>
        <dbReference type="Pfam" id="PF10099"/>
    </source>
</evidence>
<name>A0A953HZ68_9BACT</name>
<evidence type="ECO:0000256" key="3">
    <source>
        <dbReference type="ARBA" id="ARBA00022475"/>
    </source>
</evidence>
<evidence type="ECO:0000256" key="8">
    <source>
        <dbReference type="ARBA" id="ARBA00030803"/>
    </source>
</evidence>
<proteinExistence type="predicted"/>
<evidence type="ECO:0000256" key="7">
    <source>
        <dbReference type="ARBA" id="ARBA00029829"/>
    </source>
</evidence>
<feature type="coiled-coil region" evidence="9">
    <location>
        <begin position="138"/>
        <end position="172"/>
    </location>
</feature>
<protein>
    <recommendedName>
        <fullName evidence="8">Regulator of SigK</fullName>
    </recommendedName>
    <alternativeName>
        <fullName evidence="7">Sigma-K anti-sigma factor RskA</fullName>
    </alternativeName>
</protein>
<accession>A0A953HZ68</accession>
<dbReference type="PANTHER" id="PTHR37461:SF1">
    <property type="entry name" value="ANTI-SIGMA-K FACTOR RSKA"/>
    <property type="match status" value="1"/>
</dbReference>
<feature type="transmembrane region" description="Helical" evidence="10">
    <location>
        <begin position="114"/>
        <end position="135"/>
    </location>
</feature>
<dbReference type="InterPro" id="IPR041916">
    <property type="entry name" value="Anti_sigma_zinc_sf"/>
</dbReference>
<evidence type="ECO:0000256" key="4">
    <source>
        <dbReference type="ARBA" id="ARBA00022692"/>
    </source>
</evidence>
<dbReference type="EMBL" id="JAHVHU010000008">
    <property type="protein sequence ID" value="MBY5958397.1"/>
    <property type="molecule type" value="Genomic_DNA"/>
</dbReference>
<keyword evidence="6 10" id="KW-0472">Membrane</keyword>
<comment type="subcellular location">
    <subcellularLocation>
        <location evidence="2">Cell membrane</location>
    </subcellularLocation>
    <subcellularLocation>
        <location evidence="1">Membrane</location>
        <topology evidence="1">Single-pass membrane protein</topology>
    </subcellularLocation>
</comment>
<dbReference type="RefSeq" id="WP_222579932.1">
    <property type="nucleotide sequence ID" value="NZ_JAHVHU010000008.1"/>
</dbReference>
<dbReference type="InterPro" id="IPR018764">
    <property type="entry name" value="RskA_C"/>
</dbReference>
<dbReference type="Proteomes" id="UP000753961">
    <property type="component" value="Unassembled WGS sequence"/>
</dbReference>
<keyword evidence="3" id="KW-1003">Cell membrane</keyword>
<feature type="domain" description="Anti-sigma K factor RskA C-terminal" evidence="11">
    <location>
        <begin position="129"/>
        <end position="273"/>
    </location>
</feature>
<keyword evidence="5 10" id="KW-1133">Transmembrane helix</keyword>
<organism evidence="12 13">
    <name type="scientific">Membranihabitans marinus</name>
    <dbReference type="NCBI Taxonomy" id="1227546"/>
    <lineage>
        <taxon>Bacteria</taxon>
        <taxon>Pseudomonadati</taxon>
        <taxon>Bacteroidota</taxon>
        <taxon>Saprospiria</taxon>
        <taxon>Saprospirales</taxon>
        <taxon>Saprospiraceae</taxon>
        <taxon>Membranihabitans</taxon>
    </lineage>
</organism>
<dbReference type="Gene3D" id="1.10.10.1320">
    <property type="entry name" value="Anti-sigma factor, zinc-finger domain"/>
    <property type="match status" value="1"/>
</dbReference>
<comment type="caution">
    <text evidence="12">The sequence shown here is derived from an EMBL/GenBank/DDBJ whole genome shotgun (WGS) entry which is preliminary data.</text>
</comment>
<dbReference type="GO" id="GO:0016989">
    <property type="term" value="F:sigma factor antagonist activity"/>
    <property type="evidence" value="ECO:0007669"/>
    <property type="project" value="TreeGrafter"/>
</dbReference>
<dbReference type="AlphaFoldDB" id="A0A953HZ68"/>
<evidence type="ECO:0000256" key="10">
    <source>
        <dbReference type="SAM" id="Phobius"/>
    </source>
</evidence>
<sequence length="283" mass="31261">MNIKEYIASGILEAYVSGAASDQERREVECLSSVYPEIQAELNLLEDTMIGFANEYQAPPPPGLKDKIMASIGDEAQVPALKTVTDHSDEEVTDEDLNMDSSAVKRTNRDPSNFPWRIAASILLIVSCGLLYFLITLEDDYESEIESQRTNITTLQDKLDNLSHELANQQDQLAILSSPSILKIPLAAANEEEQGNALVFWDASDQNVYLDPSQLPSVDDDQQYQLWALKDNQPIDLGTVLKGDIGFQQMKKATEADAFAITLEPLGGSEQPTLEQLKVIGKI</sequence>
<evidence type="ECO:0000313" key="13">
    <source>
        <dbReference type="Proteomes" id="UP000753961"/>
    </source>
</evidence>
<keyword evidence="13" id="KW-1185">Reference proteome</keyword>
<reference evidence="12" key="1">
    <citation type="submission" date="2021-06" db="EMBL/GenBank/DDBJ databases">
        <title>44 bacteria genomes isolated from Dapeng, Shenzhen.</title>
        <authorList>
            <person name="Zheng W."/>
            <person name="Yu S."/>
            <person name="Huang Y."/>
        </authorList>
    </citation>
    <scope>NUCLEOTIDE SEQUENCE</scope>
    <source>
        <strain evidence="12">DP5N28-2</strain>
    </source>
</reference>
<gene>
    <name evidence="12" type="ORF">KUV50_09660</name>
</gene>
<dbReference type="Pfam" id="PF10099">
    <property type="entry name" value="RskA_C"/>
    <property type="match status" value="1"/>
</dbReference>
<evidence type="ECO:0000256" key="2">
    <source>
        <dbReference type="ARBA" id="ARBA00004236"/>
    </source>
</evidence>
<evidence type="ECO:0000256" key="6">
    <source>
        <dbReference type="ARBA" id="ARBA00023136"/>
    </source>
</evidence>
<evidence type="ECO:0000256" key="5">
    <source>
        <dbReference type="ARBA" id="ARBA00022989"/>
    </source>
</evidence>
<evidence type="ECO:0000256" key="9">
    <source>
        <dbReference type="SAM" id="Coils"/>
    </source>
</evidence>
<evidence type="ECO:0000256" key="1">
    <source>
        <dbReference type="ARBA" id="ARBA00004167"/>
    </source>
</evidence>
<dbReference type="InterPro" id="IPR051474">
    <property type="entry name" value="Anti-sigma-K/W_factor"/>
</dbReference>